<reference evidence="2 3" key="1">
    <citation type="journal article" date="2009" name="Genome Res.">
        <title>Comparative genomics of protoploid Saccharomycetaceae.</title>
        <authorList>
            <consortium name="The Genolevures Consortium"/>
            <person name="Souciet J.-L."/>
            <person name="Dujon B."/>
            <person name="Gaillardin C."/>
            <person name="Johnston M."/>
            <person name="Baret P.V."/>
            <person name="Cliften P."/>
            <person name="Sherman D.J."/>
            <person name="Weissenbach J."/>
            <person name="Westhof E."/>
            <person name="Wincker P."/>
            <person name="Jubin C."/>
            <person name="Poulain J."/>
            <person name="Barbe V."/>
            <person name="Segurens B."/>
            <person name="Artiguenave F."/>
            <person name="Anthouard V."/>
            <person name="Vacherie B."/>
            <person name="Val M.-E."/>
            <person name="Fulton R.S."/>
            <person name="Minx P."/>
            <person name="Wilson R."/>
            <person name="Durrens P."/>
            <person name="Jean G."/>
            <person name="Marck C."/>
            <person name="Martin T."/>
            <person name="Nikolski M."/>
            <person name="Rolland T."/>
            <person name="Seret M.-L."/>
            <person name="Casaregola S."/>
            <person name="Despons L."/>
            <person name="Fairhead C."/>
            <person name="Fischer G."/>
            <person name="Lafontaine I."/>
            <person name="Leh V."/>
            <person name="Lemaire M."/>
            <person name="de Montigny J."/>
            <person name="Neuveglise C."/>
            <person name="Thierry A."/>
            <person name="Blanc-Lenfle I."/>
            <person name="Bleykasten C."/>
            <person name="Diffels J."/>
            <person name="Fritsch E."/>
            <person name="Frangeul L."/>
            <person name="Goeffon A."/>
            <person name="Jauniaux N."/>
            <person name="Kachouri-Lafond R."/>
            <person name="Payen C."/>
            <person name="Potier S."/>
            <person name="Pribylova L."/>
            <person name="Ozanne C."/>
            <person name="Richard G.-F."/>
            <person name="Sacerdot C."/>
            <person name="Straub M.-L."/>
            <person name="Talla E."/>
        </authorList>
    </citation>
    <scope>NUCLEOTIDE SEQUENCE [LARGE SCALE GENOMIC DNA]</scope>
    <source>
        <strain evidence="3">ATCC 56472 / CBS 6340 / NRRL Y-8284</strain>
    </source>
</reference>
<dbReference type="Proteomes" id="UP000002036">
    <property type="component" value="Chromosome H"/>
</dbReference>
<dbReference type="AlphaFoldDB" id="C5E3R2"/>
<dbReference type="KEGG" id="lth:KLTH0H15664g"/>
<feature type="region of interest" description="Disordered" evidence="1">
    <location>
        <begin position="1"/>
        <end position="46"/>
    </location>
</feature>
<feature type="compositionally biased region" description="Polar residues" evidence="1">
    <location>
        <begin position="271"/>
        <end position="281"/>
    </location>
</feature>
<feature type="compositionally biased region" description="Basic and acidic residues" evidence="1">
    <location>
        <begin position="224"/>
        <end position="234"/>
    </location>
</feature>
<gene>
    <name evidence="2" type="ordered locus">KLTH0H15664g</name>
</gene>
<dbReference type="eggNOG" id="ENOG502S148">
    <property type="taxonomic scope" value="Eukaryota"/>
</dbReference>
<feature type="compositionally biased region" description="Polar residues" evidence="1">
    <location>
        <begin position="66"/>
        <end position="78"/>
    </location>
</feature>
<feature type="compositionally biased region" description="Low complexity" evidence="1">
    <location>
        <begin position="25"/>
        <end position="36"/>
    </location>
</feature>
<dbReference type="InParanoid" id="C5E3R2"/>
<proteinExistence type="predicted"/>
<dbReference type="HOGENOM" id="CLU_069850_0_0_1"/>
<dbReference type="EMBL" id="CU928180">
    <property type="protein sequence ID" value="CAR30673.1"/>
    <property type="molecule type" value="Genomic_DNA"/>
</dbReference>
<evidence type="ECO:0000313" key="3">
    <source>
        <dbReference type="Proteomes" id="UP000002036"/>
    </source>
</evidence>
<dbReference type="RefSeq" id="XP_002556535.1">
    <property type="nucleotide sequence ID" value="XM_002556489.1"/>
</dbReference>
<name>C5E3R2_LACTC</name>
<feature type="region of interest" description="Disordered" evidence="1">
    <location>
        <begin position="212"/>
        <end position="234"/>
    </location>
</feature>
<evidence type="ECO:0000313" key="2">
    <source>
        <dbReference type="EMBL" id="CAR30673.1"/>
    </source>
</evidence>
<sequence length="334" mass="37227">MAKIGELPNDALVDTSVRRQDSELSRSSCLSPSPDDSLNEESQPIIEKAKSLIDTLKTERILDSSVHPSSPNANTSSGRDLGVRSHSESPRASDALSKDTESKREIVQSLESLVQLASKAREQAKQLRFKNFMLTAGLRDTNSRFEVETSLTKQQFERIRCQLVMECQELQEKVHLQDLKLSKYKETIIEKNKEINKLGRFLNDSGLGKSLHVRNTPQSVTKKAHLDRTSKAQRKDSGMLATLGLLASQVLGDKSEHSVNVDNTESDISHDSFSNQTQGNKAQAAKPFLSTPILPKITRTSFTSPHDDTSSEHQFQIPKLRSFSTLEDSLKDPQ</sequence>
<feature type="compositionally biased region" description="Basic and acidic residues" evidence="1">
    <location>
        <begin position="81"/>
        <end position="101"/>
    </location>
</feature>
<accession>C5E3R2</accession>
<evidence type="ECO:0000256" key="1">
    <source>
        <dbReference type="SAM" id="MobiDB-lite"/>
    </source>
</evidence>
<dbReference type="OrthoDB" id="3981131at2759"/>
<protein>
    <submittedName>
        <fullName evidence="2">KLTH0H15664p</fullName>
    </submittedName>
</protein>
<feature type="region of interest" description="Disordered" evidence="1">
    <location>
        <begin position="61"/>
        <end position="101"/>
    </location>
</feature>
<dbReference type="OMA" id="NDCNTTE"/>
<dbReference type="FunCoup" id="C5E3R2">
    <property type="interactions" value="111"/>
</dbReference>
<feature type="region of interest" description="Disordered" evidence="1">
    <location>
        <begin position="256"/>
        <end position="319"/>
    </location>
</feature>
<dbReference type="GeneID" id="8294901"/>
<keyword evidence="3" id="KW-1185">Reference proteome</keyword>
<organism evidence="2 3">
    <name type="scientific">Lachancea thermotolerans (strain ATCC 56472 / CBS 6340 / NRRL Y-8284)</name>
    <name type="common">Yeast</name>
    <name type="synonym">Kluyveromyces thermotolerans</name>
    <dbReference type="NCBI Taxonomy" id="559295"/>
    <lineage>
        <taxon>Eukaryota</taxon>
        <taxon>Fungi</taxon>
        <taxon>Dikarya</taxon>
        <taxon>Ascomycota</taxon>
        <taxon>Saccharomycotina</taxon>
        <taxon>Saccharomycetes</taxon>
        <taxon>Saccharomycetales</taxon>
        <taxon>Saccharomycetaceae</taxon>
        <taxon>Lachancea</taxon>
    </lineage>
</organism>